<dbReference type="HOGENOM" id="CLU_2337695_0_0_1"/>
<protein>
    <submittedName>
        <fullName evidence="2">Uncharacterized protein</fullName>
    </submittedName>
</protein>
<evidence type="ECO:0000313" key="3">
    <source>
        <dbReference type="Proteomes" id="UP000011115"/>
    </source>
</evidence>
<dbReference type="Gramene" id="PGSC0003DMT400059521">
    <property type="protein sequence ID" value="PGSC0003DMT400059521"/>
    <property type="gene ID" value="PGSC0003DMG400023123"/>
</dbReference>
<dbReference type="EnsemblPlants" id="PGSC0003DMT400059521">
    <property type="protein sequence ID" value="PGSC0003DMT400059521"/>
    <property type="gene ID" value="PGSC0003DMG400023123"/>
</dbReference>
<accession>M1C4C9</accession>
<dbReference type="InParanoid" id="M1C4C9"/>
<sequence length="98" mass="11113">MGHQRMGLTPSRWTHAPWEGFVGQDPNIGPTGHHPRRISMPRGPTHGPWAWSRELGVAIVAILDMLTKGEDSLVYENYVKDETMRWVKYAMLGCTPRS</sequence>
<proteinExistence type="predicted"/>
<reference evidence="2" key="2">
    <citation type="submission" date="2015-06" db="UniProtKB">
        <authorList>
            <consortium name="EnsemblPlants"/>
        </authorList>
    </citation>
    <scope>IDENTIFICATION</scope>
    <source>
        <strain evidence="2">DM1-3 516 R44</strain>
    </source>
</reference>
<dbReference type="PaxDb" id="4113-PGSC0003DMT400059521"/>
<dbReference type="AlphaFoldDB" id="M1C4C9"/>
<organism evidence="2 3">
    <name type="scientific">Solanum tuberosum</name>
    <name type="common">Potato</name>
    <dbReference type="NCBI Taxonomy" id="4113"/>
    <lineage>
        <taxon>Eukaryota</taxon>
        <taxon>Viridiplantae</taxon>
        <taxon>Streptophyta</taxon>
        <taxon>Embryophyta</taxon>
        <taxon>Tracheophyta</taxon>
        <taxon>Spermatophyta</taxon>
        <taxon>Magnoliopsida</taxon>
        <taxon>eudicotyledons</taxon>
        <taxon>Gunneridae</taxon>
        <taxon>Pentapetalae</taxon>
        <taxon>asterids</taxon>
        <taxon>lamiids</taxon>
        <taxon>Solanales</taxon>
        <taxon>Solanaceae</taxon>
        <taxon>Solanoideae</taxon>
        <taxon>Solaneae</taxon>
        <taxon>Solanum</taxon>
    </lineage>
</organism>
<evidence type="ECO:0000313" key="2">
    <source>
        <dbReference type="EnsemblPlants" id="PGSC0003DMT400059521"/>
    </source>
</evidence>
<reference evidence="3" key="1">
    <citation type="journal article" date="2011" name="Nature">
        <title>Genome sequence and analysis of the tuber crop potato.</title>
        <authorList>
            <consortium name="The Potato Genome Sequencing Consortium"/>
        </authorList>
    </citation>
    <scope>NUCLEOTIDE SEQUENCE [LARGE SCALE GENOMIC DNA]</scope>
    <source>
        <strain evidence="3">cv. DM1-3 516 R44</strain>
    </source>
</reference>
<feature type="region of interest" description="Disordered" evidence="1">
    <location>
        <begin position="1"/>
        <end position="43"/>
    </location>
</feature>
<evidence type="ECO:0000256" key="1">
    <source>
        <dbReference type="SAM" id="MobiDB-lite"/>
    </source>
</evidence>
<name>M1C4C9_SOLTU</name>
<dbReference type="Proteomes" id="UP000011115">
    <property type="component" value="Unassembled WGS sequence"/>
</dbReference>
<keyword evidence="3" id="KW-1185">Reference proteome</keyword>